<dbReference type="InterPro" id="IPR024087">
    <property type="entry name" value="Creatininase-like_sf"/>
</dbReference>
<proteinExistence type="inferred from homology"/>
<evidence type="ECO:0000256" key="6">
    <source>
        <dbReference type="SAM" id="MobiDB-lite"/>
    </source>
</evidence>
<dbReference type="Gene3D" id="3.40.50.10310">
    <property type="entry name" value="Creatininase"/>
    <property type="match status" value="1"/>
</dbReference>
<dbReference type="EMBL" id="VBAL01000114">
    <property type="protein sequence ID" value="TMJ00494.1"/>
    <property type="molecule type" value="Genomic_DNA"/>
</dbReference>
<dbReference type="Pfam" id="PF02633">
    <property type="entry name" value="Creatininase"/>
    <property type="match status" value="2"/>
</dbReference>
<evidence type="ECO:0000313" key="7">
    <source>
        <dbReference type="EMBL" id="TMJ00494.1"/>
    </source>
</evidence>
<sequence length="281" mass="30684">MRTVQYELMRPPEIVRERSRLPLVFIPIGPIEWHGPHLPMGMDGLHAHMVAVDAAQQVGGVVLPTYYIGSETVRPVDRGPQSAAVLGFQGTERIIGMDFPDNPVKSLYFEEGTFAVTVRELIRLLKLDGYRLVVLVNGHGAVNHQRTLQRLAAEESDPPRVRVVFAMAFLPASPPFSDPGHAEKIETSIILATRPDLVDLAALPPKGVPLRYQEFGIVDGKAFDGRPTPDFTVRPEADPREASADLGRKTLGAEVERVVAIVREQAQALGLAPTSRTPAAS</sequence>
<evidence type="ECO:0000256" key="5">
    <source>
        <dbReference type="ARBA" id="ARBA00024029"/>
    </source>
</evidence>
<comment type="similarity">
    <text evidence="5">Belongs to the creatininase superfamily.</text>
</comment>
<evidence type="ECO:0000313" key="8">
    <source>
        <dbReference type="Proteomes" id="UP000319353"/>
    </source>
</evidence>
<keyword evidence="2" id="KW-0479">Metal-binding</keyword>
<evidence type="ECO:0000256" key="4">
    <source>
        <dbReference type="ARBA" id="ARBA00022833"/>
    </source>
</evidence>
<keyword evidence="4" id="KW-0862">Zinc</keyword>
<organism evidence="7 8">
    <name type="scientific">Candidatus Segetimicrobium genomatis</name>
    <dbReference type="NCBI Taxonomy" id="2569760"/>
    <lineage>
        <taxon>Bacteria</taxon>
        <taxon>Bacillati</taxon>
        <taxon>Candidatus Sysuimicrobiota</taxon>
        <taxon>Candidatus Sysuimicrobiia</taxon>
        <taxon>Candidatus Sysuimicrobiales</taxon>
        <taxon>Candidatus Segetimicrobiaceae</taxon>
        <taxon>Candidatus Segetimicrobium</taxon>
    </lineage>
</organism>
<dbReference type="SUPFAM" id="SSF102215">
    <property type="entry name" value="Creatininase"/>
    <property type="match status" value="1"/>
</dbReference>
<evidence type="ECO:0000256" key="1">
    <source>
        <dbReference type="ARBA" id="ARBA00001947"/>
    </source>
</evidence>
<protein>
    <submittedName>
        <fullName evidence="7">Creatininase family protein</fullName>
    </submittedName>
</protein>
<dbReference type="InterPro" id="IPR003785">
    <property type="entry name" value="Creatininase/forma_Hydrolase"/>
</dbReference>
<dbReference type="GO" id="GO:0009231">
    <property type="term" value="P:riboflavin biosynthetic process"/>
    <property type="evidence" value="ECO:0007669"/>
    <property type="project" value="TreeGrafter"/>
</dbReference>
<accession>A0A537KXM2</accession>
<reference evidence="7 8" key="1">
    <citation type="journal article" date="2019" name="Nat. Microbiol.">
        <title>Mediterranean grassland soil C-N compound turnover is dependent on rainfall and depth, and is mediated by genomically divergent microorganisms.</title>
        <authorList>
            <person name="Diamond S."/>
            <person name="Andeer P.F."/>
            <person name="Li Z."/>
            <person name="Crits-Christoph A."/>
            <person name="Burstein D."/>
            <person name="Anantharaman K."/>
            <person name="Lane K.R."/>
            <person name="Thomas B.C."/>
            <person name="Pan C."/>
            <person name="Northen T.R."/>
            <person name="Banfield J.F."/>
        </authorList>
    </citation>
    <scope>NUCLEOTIDE SEQUENCE [LARGE SCALE GENOMIC DNA]</scope>
    <source>
        <strain evidence="7">NP_4</strain>
    </source>
</reference>
<feature type="compositionally biased region" description="Basic and acidic residues" evidence="6">
    <location>
        <begin position="233"/>
        <end position="248"/>
    </location>
</feature>
<dbReference type="PANTHER" id="PTHR35005">
    <property type="entry name" value="3-DEHYDRO-SCYLLO-INOSOSE HYDROLASE"/>
    <property type="match status" value="1"/>
</dbReference>
<dbReference type="AlphaFoldDB" id="A0A537KXM2"/>
<feature type="region of interest" description="Disordered" evidence="6">
    <location>
        <begin position="226"/>
        <end position="249"/>
    </location>
</feature>
<dbReference type="GO" id="GO:0046872">
    <property type="term" value="F:metal ion binding"/>
    <property type="evidence" value="ECO:0007669"/>
    <property type="project" value="UniProtKB-KW"/>
</dbReference>
<dbReference type="PANTHER" id="PTHR35005:SF1">
    <property type="entry name" value="2-AMINO-5-FORMYLAMINO-6-RIBOSYLAMINOPYRIMIDIN-4(3H)-ONE 5'-MONOPHOSPHATE DEFORMYLASE"/>
    <property type="match status" value="1"/>
</dbReference>
<name>A0A537KXM2_9BACT</name>
<comment type="caution">
    <text evidence="7">The sequence shown here is derived from an EMBL/GenBank/DDBJ whole genome shotgun (WGS) entry which is preliminary data.</text>
</comment>
<dbReference type="GO" id="GO:0016811">
    <property type="term" value="F:hydrolase activity, acting on carbon-nitrogen (but not peptide) bonds, in linear amides"/>
    <property type="evidence" value="ECO:0007669"/>
    <property type="project" value="TreeGrafter"/>
</dbReference>
<dbReference type="Proteomes" id="UP000319353">
    <property type="component" value="Unassembled WGS sequence"/>
</dbReference>
<evidence type="ECO:0000256" key="2">
    <source>
        <dbReference type="ARBA" id="ARBA00022723"/>
    </source>
</evidence>
<gene>
    <name evidence="7" type="ORF">E6H01_09350</name>
</gene>
<evidence type="ECO:0000256" key="3">
    <source>
        <dbReference type="ARBA" id="ARBA00022801"/>
    </source>
</evidence>
<keyword evidence="3" id="KW-0378">Hydrolase</keyword>
<comment type="cofactor">
    <cofactor evidence="1">
        <name>Zn(2+)</name>
        <dbReference type="ChEBI" id="CHEBI:29105"/>
    </cofactor>
</comment>